<keyword evidence="3" id="KW-0732">Signal</keyword>
<feature type="region of interest" description="Disordered" evidence="1">
    <location>
        <begin position="557"/>
        <end position="651"/>
    </location>
</feature>
<keyword evidence="4" id="KW-1185">Reference proteome</keyword>
<evidence type="ECO:0000313" key="4">
    <source>
        <dbReference type="Proteomes" id="UP000504635"/>
    </source>
</evidence>
<gene>
    <name evidence="5" type="primary">LOC115878672</name>
</gene>
<dbReference type="OrthoDB" id="6614503at2759"/>
<reference evidence="5" key="1">
    <citation type="submission" date="2025-08" db="UniProtKB">
        <authorList>
            <consortium name="RefSeq"/>
        </authorList>
    </citation>
    <scope>IDENTIFICATION</scope>
    <source>
        <tissue evidence="5">Gonads</tissue>
    </source>
</reference>
<name>A0A6J2XKC1_SITOR</name>
<sequence>MPKQQLFIYIILWSIQTAFPQENAPNCQTGAGAASKIRTAGTGTVLFTSADVYKTCWSQDEIAVLTARMILEDVIPETRMISIRCNDDVSDLVEYFKSIINAIRSCAKSRKKHIMLQALTDLLGGYLHHAVLPIARKGYYAGVIDFDYIEKLIQLYEELKWFLRTNGQGWTTPLIVNKEINAPPVDLEKEFPTKDSNSSCLKLLFYEHEPLKARKRRNVNLEKGIYFPLPFFDSKHRPSAIVVPLKKNALRNIESRRAAYVLMKYYMTASRCLKEKQARPELVQKFQNNLFTFIDHEVMPKLGDDKFYAAFGGVERILKTLKHSGARAGEVSCNEDEGAGEEELGALPSDTDGGRTKMFLIAMLIVIFAWFIIGTCFICYRMRNSKKATDIKDKKRSSTDGSTSCSSKWSSFLSKSSSRSSSKNQYCKCCESLISEKSGQDYVSTSDYSEEKTKKKPKRRLFGSCGKRSTQSSPCICTGSDSPPIIEAKQSAKVLPSIAEMSEKSQPKEKKSNLLRKITFAKESSFSSSEGSSKPCAPPWLKIKNTVPCPAYSDKTTNYTSSKSNSNETNNLDTVPLDQSTKKDSDVETTQTQETHEDKSMQSSSNEHNLKKWYQSKKNEHETSTEAMEDLSASEHHSKEEENKEEPADANYDTFHMSACHTSMSGAYDLYRKSPDYNKPFIFGYDFQTTTSSDMSEDEDD</sequence>
<evidence type="ECO:0000313" key="5">
    <source>
        <dbReference type="RefSeq" id="XP_030751094.1"/>
    </source>
</evidence>
<evidence type="ECO:0000256" key="3">
    <source>
        <dbReference type="SAM" id="SignalP"/>
    </source>
</evidence>
<organism evidence="4 5">
    <name type="scientific">Sitophilus oryzae</name>
    <name type="common">Rice weevil</name>
    <name type="synonym">Curculio oryzae</name>
    <dbReference type="NCBI Taxonomy" id="7048"/>
    <lineage>
        <taxon>Eukaryota</taxon>
        <taxon>Metazoa</taxon>
        <taxon>Ecdysozoa</taxon>
        <taxon>Arthropoda</taxon>
        <taxon>Hexapoda</taxon>
        <taxon>Insecta</taxon>
        <taxon>Pterygota</taxon>
        <taxon>Neoptera</taxon>
        <taxon>Endopterygota</taxon>
        <taxon>Coleoptera</taxon>
        <taxon>Polyphaga</taxon>
        <taxon>Cucujiformia</taxon>
        <taxon>Curculionidae</taxon>
        <taxon>Dryophthorinae</taxon>
        <taxon>Sitophilus</taxon>
    </lineage>
</organism>
<feature type="compositionally biased region" description="Low complexity" evidence="1">
    <location>
        <begin position="557"/>
        <end position="571"/>
    </location>
</feature>
<evidence type="ECO:0000256" key="1">
    <source>
        <dbReference type="SAM" id="MobiDB-lite"/>
    </source>
</evidence>
<feature type="region of interest" description="Disordered" evidence="1">
    <location>
        <begin position="390"/>
        <end position="423"/>
    </location>
</feature>
<proteinExistence type="predicted"/>
<protein>
    <submittedName>
        <fullName evidence="5">Uncharacterized protein LOC115878672</fullName>
    </submittedName>
</protein>
<feature type="compositionally biased region" description="Low complexity" evidence="1">
    <location>
        <begin position="399"/>
        <end position="423"/>
    </location>
</feature>
<keyword evidence="2" id="KW-1133">Transmembrane helix</keyword>
<evidence type="ECO:0000256" key="2">
    <source>
        <dbReference type="SAM" id="Phobius"/>
    </source>
</evidence>
<dbReference type="Proteomes" id="UP000504635">
    <property type="component" value="Unplaced"/>
</dbReference>
<feature type="chain" id="PRO_5026884080" evidence="3">
    <location>
        <begin position="21"/>
        <end position="701"/>
    </location>
</feature>
<feature type="compositionally biased region" description="Basic and acidic residues" evidence="1">
    <location>
        <begin position="633"/>
        <end position="647"/>
    </location>
</feature>
<dbReference type="RefSeq" id="XP_030751094.1">
    <property type="nucleotide sequence ID" value="XM_030895234.1"/>
</dbReference>
<dbReference type="KEGG" id="soy:115878672"/>
<feature type="transmembrane region" description="Helical" evidence="2">
    <location>
        <begin position="358"/>
        <end position="380"/>
    </location>
</feature>
<dbReference type="InParanoid" id="A0A6J2XKC1"/>
<keyword evidence="2" id="KW-0472">Membrane</keyword>
<dbReference type="GeneID" id="115878672"/>
<accession>A0A6J2XKC1</accession>
<dbReference type="AlphaFoldDB" id="A0A6J2XKC1"/>
<feature type="signal peptide" evidence="3">
    <location>
        <begin position="1"/>
        <end position="20"/>
    </location>
</feature>
<feature type="compositionally biased region" description="Polar residues" evidence="1">
    <location>
        <begin position="467"/>
        <end position="476"/>
    </location>
</feature>
<feature type="region of interest" description="Disordered" evidence="1">
    <location>
        <begin position="445"/>
        <end position="476"/>
    </location>
</feature>
<keyword evidence="2" id="KW-0812">Transmembrane</keyword>